<dbReference type="Gene3D" id="3.40.50.450">
    <property type="match status" value="1"/>
</dbReference>
<dbReference type="Proteomes" id="UP000248326">
    <property type="component" value="Unassembled WGS sequence"/>
</dbReference>
<proteinExistence type="inferred from homology"/>
<feature type="domain" description="Smf/DprA SLOG" evidence="2">
    <location>
        <begin position="79"/>
        <end position="259"/>
    </location>
</feature>
<name>A0A318S2E4_9DEIO</name>
<sequence length="322" mass="34292">MTISEDTFRLLTLQHLKGVGNVTLTKLATNPAFRETNTADVARLMPNLASKLDAAALDDAERAARTQADAARSDGAMIVSLLDDTYPPLLRATFDAPAVLYVKGRVQPQRCLAVIGTREPTRHGEVIAQRLTEHFASRAWSVISGLALGVDGLAHRAALDAGGHTVAVLAHGLHTVAPRGHAALARDILDAGGALVTEYGYGVNAFPPQFVKRDRVQAGLAQGVVLVQTDVTGGSWHASRASVEYGRVLAYPQPTRHDREANAPKIQGLLELERSASAAAAQLKCSPSALERVYPLASRDDYPRFEDALNGPLTPGSQASLF</sequence>
<dbReference type="SUPFAM" id="SSF102405">
    <property type="entry name" value="MCP/YpsA-like"/>
    <property type="match status" value="1"/>
</dbReference>
<evidence type="ECO:0000313" key="4">
    <source>
        <dbReference type="Proteomes" id="UP000248326"/>
    </source>
</evidence>
<dbReference type="Pfam" id="PF02481">
    <property type="entry name" value="DNA_processg_A"/>
    <property type="match status" value="1"/>
</dbReference>
<dbReference type="PANTHER" id="PTHR43022:SF1">
    <property type="entry name" value="PROTEIN SMF"/>
    <property type="match status" value="1"/>
</dbReference>
<reference evidence="3 4" key="1">
    <citation type="submission" date="2018-06" db="EMBL/GenBank/DDBJ databases">
        <title>Genomic Encyclopedia of Type Strains, Phase IV (KMG-IV): sequencing the most valuable type-strain genomes for metagenomic binning, comparative biology and taxonomic classification.</title>
        <authorList>
            <person name="Goeker M."/>
        </authorList>
    </citation>
    <scope>NUCLEOTIDE SEQUENCE [LARGE SCALE GENOMIC DNA]</scope>
    <source>
        <strain evidence="3 4">DSM 18048</strain>
    </source>
</reference>
<evidence type="ECO:0000313" key="3">
    <source>
        <dbReference type="EMBL" id="PYE52007.1"/>
    </source>
</evidence>
<dbReference type="InterPro" id="IPR057666">
    <property type="entry name" value="DrpA_SLOG"/>
</dbReference>
<comment type="caution">
    <text evidence="3">The sequence shown here is derived from an EMBL/GenBank/DDBJ whole genome shotgun (WGS) entry which is preliminary data.</text>
</comment>
<keyword evidence="4" id="KW-1185">Reference proteome</keyword>
<comment type="similarity">
    <text evidence="1">Belongs to the DprA/Smf family.</text>
</comment>
<dbReference type="InterPro" id="IPR003488">
    <property type="entry name" value="DprA"/>
</dbReference>
<organism evidence="3 4">
    <name type="scientific">Deinococcus yavapaiensis KR-236</name>
    <dbReference type="NCBI Taxonomy" id="694435"/>
    <lineage>
        <taxon>Bacteria</taxon>
        <taxon>Thermotogati</taxon>
        <taxon>Deinococcota</taxon>
        <taxon>Deinococci</taxon>
        <taxon>Deinococcales</taxon>
        <taxon>Deinococcaceae</taxon>
        <taxon>Deinococcus</taxon>
    </lineage>
</organism>
<evidence type="ECO:0000256" key="1">
    <source>
        <dbReference type="ARBA" id="ARBA00006525"/>
    </source>
</evidence>
<dbReference type="PANTHER" id="PTHR43022">
    <property type="entry name" value="PROTEIN SMF"/>
    <property type="match status" value="1"/>
</dbReference>
<dbReference type="GO" id="GO:0009294">
    <property type="term" value="P:DNA-mediated transformation"/>
    <property type="evidence" value="ECO:0007669"/>
    <property type="project" value="InterPro"/>
</dbReference>
<gene>
    <name evidence="3" type="ORF">DES52_11353</name>
</gene>
<dbReference type="EMBL" id="QJSX01000013">
    <property type="protein sequence ID" value="PYE52007.1"/>
    <property type="molecule type" value="Genomic_DNA"/>
</dbReference>
<dbReference type="AlphaFoldDB" id="A0A318S2E4"/>
<dbReference type="RefSeq" id="WP_211317942.1">
    <property type="nucleotide sequence ID" value="NZ_QJSX01000013.1"/>
</dbReference>
<accession>A0A318S2E4</accession>
<evidence type="ECO:0000259" key="2">
    <source>
        <dbReference type="Pfam" id="PF02481"/>
    </source>
</evidence>
<protein>
    <submittedName>
        <fullName evidence="3">DNA processing protein</fullName>
    </submittedName>
</protein>